<proteinExistence type="predicted"/>
<dbReference type="GeneID" id="14376134"/>
<dbReference type="eggNOG" id="arCOG01771">
    <property type="taxonomic scope" value="Archaea"/>
</dbReference>
<dbReference type="HOGENOM" id="CLU_037598_0_0_2"/>
<organism evidence="7 8">
    <name type="scientific">Halovivax ruber (strain DSM 18193 / JCM 13892 / XH-70)</name>
    <dbReference type="NCBI Taxonomy" id="797302"/>
    <lineage>
        <taxon>Archaea</taxon>
        <taxon>Methanobacteriati</taxon>
        <taxon>Methanobacteriota</taxon>
        <taxon>Stenosarchaea group</taxon>
        <taxon>Halobacteria</taxon>
        <taxon>Halobacteriales</taxon>
        <taxon>Natrialbaceae</taxon>
        <taxon>Halovivax</taxon>
    </lineage>
</organism>
<evidence type="ECO:0000259" key="6">
    <source>
        <dbReference type="Pfam" id="PF01694"/>
    </source>
</evidence>
<evidence type="ECO:0000256" key="2">
    <source>
        <dbReference type="ARBA" id="ARBA00022692"/>
    </source>
</evidence>
<dbReference type="KEGG" id="hru:Halru_1346"/>
<dbReference type="OrthoDB" id="205691at2157"/>
<keyword evidence="3 5" id="KW-1133">Transmembrane helix</keyword>
<evidence type="ECO:0000256" key="3">
    <source>
        <dbReference type="ARBA" id="ARBA00022989"/>
    </source>
</evidence>
<feature type="transmembrane region" description="Helical" evidence="5">
    <location>
        <begin position="224"/>
        <end position="247"/>
    </location>
</feature>
<dbReference type="Proteomes" id="UP000010846">
    <property type="component" value="Chromosome"/>
</dbReference>
<feature type="transmembrane region" description="Helical" evidence="5">
    <location>
        <begin position="259"/>
        <end position="279"/>
    </location>
</feature>
<dbReference type="InterPro" id="IPR035952">
    <property type="entry name" value="Rhomboid-like_sf"/>
</dbReference>
<dbReference type="GO" id="GO:0004252">
    <property type="term" value="F:serine-type endopeptidase activity"/>
    <property type="evidence" value="ECO:0007669"/>
    <property type="project" value="InterPro"/>
</dbReference>
<feature type="transmembrane region" description="Helical" evidence="5">
    <location>
        <begin position="143"/>
        <end position="176"/>
    </location>
</feature>
<dbReference type="SUPFAM" id="SSF144091">
    <property type="entry name" value="Rhomboid-like"/>
    <property type="match status" value="1"/>
</dbReference>
<reference evidence="7" key="1">
    <citation type="submission" date="2011-09" db="EMBL/GenBank/DDBJ databases">
        <title>Complete sequence of Halovivax ruber XH-70.</title>
        <authorList>
            <consortium name="US DOE Joint Genome Institute"/>
            <person name="Lucas S."/>
            <person name="Han J."/>
            <person name="Lapidus A."/>
            <person name="Cheng J.-F."/>
            <person name="Goodwin L."/>
            <person name="Pitluck S."/>
            <person name="Peters L."/>
            <person name="Mikhailova N."/>
            <person name="Davenport K."/>
            <person name="Detter J.C."/>
            <person name="Han C."/>
            <person name="Tapia R."/>
            <person name="Land M."/>
            <person name="Hauser L."/>
            <person name="Kyrpides N."/>
            <person name="Ivanova N."/>
            <person name="Pagani I."/>
            <person name="Sproer C."/>
            <person name="Anderson I."/>
            <person name="Woyke T."/>
        </authorList>
    </citation>
    <scope>NUCLEOTIDE SEQUENCE</scope>
    <source>
        <strain evidence="7">XH-70</strain>
    </source>
</reference>
<sequence>MPWASVLIAVAVCLLAALSVYTVSRLGAADGDWLTHIRSRLYLGIPWGTLVVISFVLFVYLFVQDGSSAIRDPVVIPYRAWSYQYPLGMLTAPFAHASFDHLLGNLTGALVLAPIAEYAWGHYPDDGVADSGSLRADPRVRAFLVFPAVVCGVALATSLFAVGPVIGFSGVVYAFAGFAMVSYPIATIVASLGVHGLVLTVVRAVQSPIVEASVQAQPPAPPSWASIAIQAHALGFFLGLVLALAIAARRGTRPDPRRFWIAVVLFGFSKSLWAIYWYGSAGSYVLFRGPGVIVVLALSVLVTLAVTASDRPILPVDRSTPLTGGRIRRAVVQAPFFRAATNRSRRATAVTAVVLLLALISGPALALNAVSVAPADDRAALSFENYGVTYDESVQNELVSVVPFDAYGSNETVSASGVIVWSTERSLWTNPVSADQLAYSGTATVELGGPGWRETVSVERTGWDVVGNGSTYQVWLDAPSHDRTMAFESGSQRSSVVVNEASLSIASVDGEFVVRATSDSGLNVTTAVPSPGETASMGPVELVREDDTLVVEHEGTRAAIAAVETYR</sequence>
<evidence type="ECO:0000313" key="7">
    <source>
        <dbReference type="EMBL" id="AGB15959.1"/>
    </source>
</evidence>
<feature type="transmembrane region" description="Helical" evidence="5">
    <location>
        <begin position="347"/>
        <end position="367"/>
    </location>
</feature>
<feature type="transmembrane region" description="Helical" evidence="5">
    <location>
        <begin position="43"/>
        <end position="63"/>
    </location>
</feature>
<evidence type="ECO:0000313" key="8">
    <source>
        <dbReference type="Proteomes" id="UP000010846"/>
    </source>
</evidence>
<gene>
    <name evidence="7" type="ordered locus">Halru_1346</name>
</gene>
<evidence type="ECO:0000256" key="5">
    <source>
        <dbReference type="SAM" id="Phobius"/>
    </source>
</evidence>
<dbReference type="Gene3D" id="1.20.1540.10">
    <property type="entry name" value="Rhomboid-like"/>
    <property type="match status" value="1"/>
</dbReference>
<evidence type="ECO:0000256" key="1">
    <source>
        <dbReference type="ARBA" id="ARBA00004141"/>
    </source>
</evidence>
<keyword evidence="8" id="KW-1185">Reference proteome</keyword>
<accession>L0IB34</accession>
<keyword evidence="2 5" id="KW-0812">Transmembrane</keyword>
<dbReference type="Pfam" id="PF01694">
    <property type="entry name" value="Rhomboid"/>
    <property type="match status" value="1"/>
</dbReference>
<protein>
    <submittedName>
        <fullName evidence="7">Putative membrane protein</fullName>
    </submittedName>
</protein>
<dbReference type="AlphaFoldDB" id="L0IB34"/>
<evidence type="ECO:0000256" key="4">
    <source>
        <dbReference type="ARBA" id="ARBA00023136"/>
    </source>
</evidence>
<dbReference type="InterPro" id="IPR022764">
    <property type="entry name" value="Peptidase_S54_rhomboid_dom"/>
</dbReference>
<feature type="transmembrane region" description="Helical" evidence="5">
    <location>
        <begin position="285"/>
        <end position="308"/>
    </location>
</feature>
<comment type="subcellular location">
    <subcellularLocation>
        <location evidence="1">Membrane</location>
        <topology evidence="1">Multi-pass membrane protein</topology>
    </subcellularLocation>
</comment>
<keyword evidence="4 5" id="KW-0472">Membrane</keyword>
<name>L0IB34_HALRX</name>
<dbReference type="GO" id="GO:0016020">
    <property type="term" value="C:membrane"/>
    <property type="evidence" value="ECO:0007669"/>
    <property type="project" value="UniProtKB-SubCell"/>
</dbReference>
<feature type="transmembrane region" description="Helical" evidence="5">
    <location>
        <begin position="102"/>
        <end position="123"/>
    </location>
</feature>
<dbReference type="EMBL" id="CP003050">
    <property type="protein sequence ID" value="AGB15959.1"/>
    <property type="molecule type" value="Genomic_DNA"/>
</dbReference>
<feature type="domain" description="Peptidase S54 rhomboid" evidence="6">
    <location>
        <begin position="89"/>
        <end position="247"/>
    </location>
</feature>
<dbReference type="RefSeq" id="WP_015300610.1">
    <property type="nucleotide sequence ID" value="NC_019964.1"/>
</dbReference>
<feature type="transmembrane region" description="Helical" evidence="5">
    <location>
        <begin position="183"/>
        <end position="204"/>
    </location>
</feature>